<reference evidence="2" key="1">
    <citation type="submission" date="2023-03" db="EMBL/GenBank/DDBJ databases">
        <authorList>
            <person name="Shen W."/>
            <person name="Cai J."/>
        </authorList>
    </citation>
    <scope>NUCLEOTIDE SEQUENCE</scope>
    <source>
        <strain evidence="2">B226-2</strain>
    </source>
</reference>
<dbReference type="Gene3D" id="3.40.630.30">
    <property type="match status" value="1"/>
</dbReference>
<dbReference type="AlphaFoldDB" id="A0AAW8TTT3"/>
<dbReference type="Pfam" id="PF00583">
    <property type="entry name" value="Acetyltransf_1"/>
    <property type="match status" value="1"/>
</dbReference>
<dbReference type="CDD" id="cd04301">
    <property type="entry name" value="NAT_SF"/>
    <property type="match status" value="1"/>
</dbReference>
<feature type="domain" description="N-acetyltransferase" evidence="1">
    <location>
        <begin position="1"/>
        <end position="171"/>
    </location>
</feature>
<evidence type="ECO:0000313" key="2">
    <source>
        <dbReference type="EMBL" id="MDT2809540.1"/>
    </source>
</evidence>
<proteinExistence type="predicted"/>
<evidence type="ECO:0000259" key="1">
    <source>
        <dbReference type="PROSITE" id="PS51186"/>
    </source>
</evidence>
<organism evidence="2 3">
    <name type="scientific">Enterococcus asini</name>
    <dbReference type="NCBI Taxonomy" id="57732"/>
    <lineage>
        <taxon>Bacteria</taxon>
        <taxon>Bacillati</taxon>
        <taxon>Bacillota</taxon>
        <taxon>Bacilli</taxon>
        <taxon>Lactobacillales</taxon>
        <taxon>Enterococcaceae</taxon>
        <taxon>Enterococcus</taxon>
    </lineage>
</organism>
<dbReference type="RefSeq" id="WP_303220311.1">
    <property type="nucleotide sequence ID" value="NZ_CAUGVL010000119.1"/>
</dbReference>
<gene>
    <name evidence="2" type="ORF">P7H43_03385</name>
</gene>
<dbReference type="InterPro" id="IPR016181">
    <property type="entry name" value="Acyl_CoA_acyltransferase"/>
</dbReference>
<dbReference type="InterPro" id="IPR000182">
    <property type="entry name" value="GNAT_dom"/>
</dbReference>
<sequence length="171" mass="18781">MEIRQGTIDDLTPVMEIIESGRLALQKQGLPQWQNGQGPSAESMGKMIQEGQCYLGLVDDVPVAVGCLIPGVDAVYTAITEGAWLEAGDYLSIHRFAVATSAAGKGLGRRFLSALVEESKRQGFRDIRIDTYPTNLGMRRVIENCGFIYRGKVHFPIPHGERVAYQLVFPA</sequence>
<protein>
    <submittedName>
        <fullName evidence="2">GNAT family N-acetyltransferase</fullName>
    </submittedName>
</protein>
<dbReference type="EMBL" id="JARQBJ010000001">
    <property type="protein sequence ID" value="MDT2809540.1"/>
    <property type="molecule type" value="Genomic_DNA"/>
</dbReference>
<comment type="caution">
    <text evidence="2">The sequence shown here is derived from an EMBL/GenBank/DDBJ whole genome shotgun (WGS) entry which is preliminary data.</text>
</comment>
<dbReference type="PROSITE" id="PS51186">
    <property type="entry name" value="GNAT"/>
    <property type="match status" value="1"/>
</dbReference>
<dbReference type="GO" id="GO:0016747">
    <property type="term" value="F:acyltransferase activity, transferring groups other than amino-acyl groups"/>
    <property type="evidence" value="ECO:0007669"/>
    <property type="project" value="InterPro"/>
</dbReference>
<name>A0AAW8TTT3_9ENTE</name>
<evidence type="ECO:0000313" key="3">
    <source>
        <dbReference type="Proteomes" id="UP001256711"/>
    </source>
</evidence>
<dbReference type="SUPFAM" id="SSF55729">
    <property type="entry name" value="Acyl-CoA N-acyltransferases (Nat)"/>
    <property type="match status" value="1"/>
</dbReference>
<accession>A0AAW8TTT3</accession>
<dbReference type="Proteomes" id="UP001256711">
    <property type="component" value="Unassembled WGS sequence"/>
</dbReference>